<evidence type="ECO:0000256" key="2">
    <source>
        <dbReference type="ARBA" id="ARBA00016109"/>
    </source>
</evidence>
<comment type="similarity">
    <text evidence="1">Belongs to the CRISPR-associated Csm4 family.</text>
</comment>
<gene>
    <name evidence="5" type="ORF">OMM_03320</name>
</gene>
<organism evidence="5 6">
    <name type="scientific">Candidatus Magnetoglobus multicellularis str. Araruama</name>
    <dbReference type="NCBI Taxonomy" id="890399"/>
    <lineage>
        <taxon>Bacteria</taxon>
        <taxon>Pseudomonadati</taxon>
        <taxon>Thermodesulfobacteriota</taxon>
        <taxon>Desulfobacteria</taxon>
        <taxon>Desulfobacterales</taxon>
        <taxon>Desulfobacteraceae</taxon>
        <taxon>Candidatus Magnetoglobus</taxon>
    </lineage>
</organism>
<evidence type="ECO:0000256" key="1">
    <source>
        <dbReference type="ARBA" id="ARBA00005772"/>
    </source>
</evidence>
<accession>A0A1V1P629</accession>
<dbReference type="Proteomes" id="UP000189670">
    <property type="component" value="Unassembled WGS sequence"/>
</dbReference>
<dbReference type="GO" id="GO:0051607">
    <property type="term" value="P:defense response to virus"/>
    <property type="evidence" value="ECO:0007669"/>
    <property type="project" value="UniProtKB-KW"/>
</dbReference>
<evidence type="ECO:0000256" key="4">
    <source>
        <dbReference type="ARBA" id="ARBA00023118"/>
    </source>
</evidence>
<sequence>MELHEIIIKPTSGFATPLKGDTIFGHFCWQVTYHDPPLLNGIYDNLDQCLRAHLKDYHNGNPFVIFSSAFPVLTESEGYALKKPDFPMFFDLDMDQYKHVKKARWIRISASSIDLPLVLKDFQPNDFYSDKEIMPHLSHQQITDSVLTHHIHTRNAINRKTGTTGTDMFAPRALECGYYAPEMKLVIFVLLDEAATDISRVTKAMKTIGKFGFGKYASTGMGCFDVIKTTPLALPDTTNANAIYTLAPVVPGADDSLEIWSSTFTRFGRHGDTLATGGKPFKKPVIMADEGAIIKISDSNLLNQPFFGTSVTHVSDYDDIPVTTQGYCPYLPVII</sequence>
<evidence type="ECO:0000256" key="3">
    <source>
        <dbReference type="ARBA" id="ARBA00022884"/>
    </source>
</evidence>
<dbReference type="NCBIfam" id="TIGR01903">
    <property type="entry name" value="cas5_csm4"/>
    <property type="match status" value="1"/>
</dbReference>
<protein>
    <recommendedName>
        <fullName evidence="2">CRISPR system Cms protein Csm4</fullName>
    </recommendedName>
</protein>
<comment type="caution">
    <text evidence="5">The sequence shown here is derived from an EMBL/GenBank/DDBJ whole genome shotgun (WGS) entry which is preliminary data.</text>
</comment>
<dbReference type="GO" id="GO:0003723">
    <property type="term" value="F:RNA binding"/>
    <property type="evidence" value="ECO:0007669"/>
    <property type="project" value="UniProtKB-KW"/>
</dbReference>
<name>A0A1V1P629_9BACT</name>
<dbReference type="AlphaFoldDB" id="A0A1V1P629"/>
<evidence type="ECO:0000313" key="6">
    <source>
        <dbReference type="Proteomes" id="UP000189670"/>
    </source>
</evidence>
<dbReference type="EMBL" id="ATBP01000442">
    <property type="protein sequence ID" value="ETR70332.1"/>
    <property type="molecule type" value="Genomic_DNA"/>
</dbReference>
<dbReference type="InterPro" id="IPR005510">
    <property type="entry name" value="Csm4"/>
</dbReference>
<evidence type="ECO:0000313" key="5">
    <source>
        <dbReference type="EMBL" id="ETR70332.1"/>
    </source>
</evidence>
<reference evidence="6" key="1">
    <citation type="submission" date="2012-11" db="EMBL/GenBank/DDBJ databases">
        <authorList>
            <person name="Lucero-Rivera Y.E."/>
            <person name="Tovar-Ramirez D."/>
        </authorList>
    </citation>
    <scope>NUCLEOTIDE SEQUENCE [LARGE SCALE GENOMIC DNA]</scope>
    <source>
        <strain evidence="6">Araruama</strain>
    </source>
</reference>
<keyword evidence="4" id="KW-0051">Antiviral defense</keyword>
<proteinExistence type="inferred from homology"/>
<keyword evidence="3" id="KW-0694">RNA-binding</keyword>